<proteinExistence type="predicted"/>
<dbReference type="RefSeq" id="XP_013888898.1">
    <property type="nucleotide sequence ID" value="XM_014033444.1"/>
</dbReference>
<reference evidence="2" key="1">
    <citation type="submission" date="2025-08" db="UniProtKB">
        <authorList>
            <consortium name="RefSeq"/>
        </authorList>
    </citation>
    <scope>IDENTIFICATION</scope>
</reference>
<feature type="non-terminal residue" evidence="2">
    <location>
        <position position="542"/>
    </location>
</feature>
<dbReference type="InParanoid" id="A0A2I4D9I4"/>
<sequence>MDCGLQDCVSALYASLGLSAGGEFSSQDVSFLFDKVFHVSSNTDEARAAMKKVAGGDKSWSCSGENVLDVLIEMERERERKEMLYWNFQLLNTGNLPHLVDRSHPSDADIFKNTPDSDSRSIWPHTTETAWFLTRGVLGEKKLGHNKANVRRLKKAAGHSWALLASLGVRGLLPSPWQGPTLGIQSQAWGCVSLSDVLLLVEVKYDAVAHLLYREMLQEHHTESVWEKLSPWQQHQEVEVLEEIAEEALESVDLLGLAVLPGAFRIYKMCPDASSRNCSELRNQSWSAVSLLNDLHTFRKQEQITLTALGQRLCGESLRSLCLYIRLATYRAQREKISHFALLAARQSWDSWPCVVSPCSAEQVALWFHGREEENEAIRTPEQQTELQLLVWVQEQERKQLLSVLRGISVEDLHEPDSGQTSLRAGCLRRLRQIHAQLQKQRETQTPSKHTNFQTLTQGEWSQVLLDDCAMLLLTHLIELQEVQASFLLQELLDRNTQGVQVLQRKYEAELEAQRFTNLLHLLVSDDPLTPGFMTENTHKDL</sequence>
<dbReference type="STRING" id="52670.A0A2I4D9I4"/>
<evidence type="ECO:0000313" key="1">
    <source>
        <dbReference type="Proteomes" id="UP000192220"/>
    </source>
</evidence>
<evidence type="ECO:0000313" key="2">
    <source>
        <dbReference type="RefSeq" id="XP_013888898.1"/>
    </source>
</evidence>
<dbReference type="KEGG" id="alim:106536234"/>
<dbReference type="Proteomes" id="UP000192220">
    <property type="component" value="Unplaced"/>
</dbReference>
<dbReference type="GeneID" id="106536234"/>
<protein>
    <submittedName>
        <fullName evidence="2">Uncharacterized protein LOC106536234</fullName>
    </submittedName>
</protein>
<gene>
    <name evidence="2" type="primary">LOC106536234</name>
</gene>
<accession>A0A2I4D9I4</accession>
<dbReference type="AlphaFoldDB" id="A0A2I4D9I4"/>
<dbReference type="OrthoDB" id="9909645at2759"/>
<keyword evidence="1" id="KW-1185">Reference proteome</keyword>
<organism evidence="1 2">
    <name type="scientific">Austrofundulus limnaeus</name>
    <name type="common">Annual killifish</name>
    <dbReference type="NCBI Taxonomy" id="52670"/>
    <lineage>
        <taxon>Eukaryota</taxon>
        <taxon>Metazoa</taxon>
        <taxon>Chordata</taxon>
        <taxon>Craniata</taxon>
        <taxon>Vertebrata</taxon>
        <taxon>Euteleostomi</taxon>
        <taxon>Actinopterygii</taxon>
        <taxon>Neopterygii</taxon>
        <taxon>Teleostei</taxon>
        <taxon>Neoteleostei</taxon>
        <taxon>Acanthomorphata</taxon>
        <taxon>Ovalentaria</taxon>
        <taxon>Atherinomorphae</taxon>
        <taxon>Cyprinodontiformes</taxon>
        <taxon>Rivulidae</taxon>
        <taxon>Austrofundulus</taxon>
    </lineage>
</organism>
<name>A0A2I4D9I4_AUSLI</name>